<dbReference type="InterPro" id="IPR009326">
    <property type="entry name" value="DUF984"/>
</dbReference>
<dbReference type="PIRSF" id="PIRSF021320">
    <property type="entry name" value="DUF984"/>
    <property type="match status" value="1"/>
</dbReference>
<protein>
    <recommendedName>
        <fullName evidence="1">ASCH domain-containing protein</fullName>
    </recommendedName>
</protein>
<dbReference type="PANTHER" id="PTHR39203:SF1">
    <property type="entry name" value="CYTOPLASMIC PROTEIN"/>
    <property type="match status" value="1"/>
</dbReference>
<sequence length="157" mass="17336">MDRTIDSPRTGWIASLGPVTTDHLPTFEFAFPGPLRDKLVAAVLDGTKTATTGLLQDYEIDREPLPVVGTRAAVVDSAGRRVAVIEVTEVRVSRLGDVDLDHARDEGEGDDSVASWRAGHEKYWHGTDYRGWLGNPDFTVHDDTPVVLQRFRLVTVL</sequence>
<comment type="caution">
    <text evidence="2">The sequence shown here is derived from an EMBL/GenBank/DDBJ whole genome shotgun (WGS) entry which is preliminary data.</text>
</comment>
<evidence type="ECO:0000313" key="3">
    <source>
        <dbReference type="Proteomes" id="UP001501444"/>
    </source>
</evidence>
<dbReference type="InterPro" id="IPR015947">
    <property type="entry name" value="PUA-like_sf"/>
</dbReference>
<name>A0ABP5V7R8_9ACTN</name>
<organism evidence="2 3">
    <name type="scientific">Dactylosporangium salmoneum</name>
    <dbReference type="NCBI Taxonomy" id="53361"/>
    <lineage>
        <taxon>Bacteria</taxon>
        <taxon>Bacillati</taxon>
        <taxon>Actinomycetota</taxon>
        <taxon>Actinomycetes</taxon>
        <taxon>Micromonosporales</taxon>
        <taxon>Micromonosporaceae</taxon>
        <taxon>Dactylosporangium</taxon>
    </lineage>
</organism>
<accession>A0ABP5V7R8</accession>
<dbReference type="EMBL" id="BAAARV010000144">
    <property type="protein sequence ID" value="GAA2396068.1"/>
    <property type="molecule type" value="Genomic_DNA"/>
</dbReference>
<feature type="domain" description="ASCH" evidence="1">
    <location>
        <begin position="29"/>
        <end position="155"/>
    </location>
</feature>
<dbReference type="InterPro" id="IPR007374">
    <property type="entry name" value="ASCH_domain"/>
</dbReference>
<proteinExistence type="predicted"/>
<dbReference type="CDD" id="cd06553">
    <property type="entry name" value="ASCH_Ef3133_like"/>
    <property type="match status" value="1"/>
</dbReference>
<dbReference type="Proteomes" id="UP001501444">
    <property type="component" value="Unassembled WGS sequence"/>
</dbReference>
<dbReference type="SMART" id="SM01022">
    <property type="entry name" value="ASCH"/>
    <property type="match status" value="1"/>
</dbReference>
<dbReference type="Gene3D" id="3.10.400.10">
    <property type="entry name" value="Sulfate adenylyltransferase"/>
    <property type="match status" value="1"/>
</dbReference>
<evidence type="ECO:0000313" key="2">
    <source>
        <dbReference type="EMBL" id="GAA2396068.1"/>
    </source>
</evidence>
<dbReference type="PANTHER" id="PTHR39203">
    <property type="entry name" value="CYTOPLASMIC PROTEIN-RELATED"/>
    <property type="match status" value="1"/>
</dbReference>
<reference evidence="3" key="1">
    <citation type="journal article" date="2019" name="Int. J. Syst. Evol. Microbiol.">
        <title>The Global Catalogue of Microorganisms (GCM) 10K type strain sequencing project: providing services to taxonomists for standard genome sequencing and annotation.</title>
        <authorList>
            <consortium name="The Broad Institute Genomics Platform"/>
            <consortium name="The Broad Institute Genome Sequencing Center for Infectious Disease"/>
            <person name="Wu L."/>
            <person name="Ma J."/>
        </authorList>
    </citation>
    <scope>NUCLEOTIDE SEQUENCE [LARGE SCALE GENOMIC DNA]</scope>
    <source>
        <strain evidence="3">JCM 3272</strain>
    </source>
</reference>
<evidence type="ECO:0000259" key="1">
    <source>
        <dbReference type="SMART" id="SM01022"/>
    </source>
</evidence>
<dbReference type="Pfam" id="PF04266">
    <property type="entry name" value="ASCH"/>
    <property type="match status" value="1"/>
</dbReference>
<gene>
    <name evidence="2" type="ORF">GCM10010170_111560</name>
</gene>
<dbReference type="SUPFAM" id="SSF88697">
    <property type="entry name" value="PUA domain-like"/>
    <property type="match status" value="1"/>
</dbReference>
<keyword evidence="3" id="KW-1185">Reference proteome</keyword>